<evidence type="ECO:0000256" key="3">
    <source>
        <dbReference type="ARBA" id="ARBA00023027"/>
    </source>
</evidence>
<dbReference type="InterPro" id="IPR006096">
    <property type="entry name" value="Glu/Leu/Phe/Val/Trp_DH_C"/>
</dbReference>
<dbReference type="SUPFAM" id="SSF51735">
    <property type="entry name" value="NAD(P)-binding Rossmann-fold domains"/>
    <property type="match status" value="1"/>
</dbReference>
<reference evidence="8" key="1">
    <citation type="submission" date="2019-10" db="EMBL/GenBank/DDBJ databases">
        <title>Description of Paenibacillus glebae sp. nov.</title>
        <authorList>
            <person name="Carlier A."/>
            <person name="Qi S."/>
        </authorList>
    </citation>
    <scope>NUCLEOTIDE SEQUENCE</scope>
    <source>
        <strain evidence="8">LMG 31456</strain>
    </source>
</reference>
<dbReference type="AlphaFoldDB" id="A0A972GTU4"/>
<dbReference type="GO" id="GO:0000166">
    <property type="term" value="F:nucleotide binding"/>
    <property type="evidence" value="ECO:0007669"/>
    <property type="project" value="UniProtKB-KW"/>
</dbReference>
<dbReference type="PIRSF" id="PIRSF000188">
    <property type="entry name" value="Phe_leu_dh"/>
    <property type="match status" value="1"/>
</dbReference>
<feature type="active site" description="Proton donor/acceptor" evidence="4">
    <location>
        <position position="80"/>
    </location>
</feature>
<dbReference type="FunFam" id="3.40.50.10860:FF:000010">
    <property type="entry name" value="Leucine dehydrogenase"/>
    <property type="match status" value="1"/>
</dbReference>
<keyword evidence="2 6" id="KW-0560">Oxidoreductase</keyword>
<comment type="similarity">
    <text evidence="1 6">Belongs to the Glu/Leu/Phe/Val dehydrogenases family.</text>
</comment>
<gene>
    <name evidence="8" type="ORF">GC093_26630</name>
</gene>
<dbReference type="PANTHER" id="PTHR42722">
    <property type="entry name" value="LEUCINE DEHYDROGENASE"/>
    <property type="match status" value="1"/>
</dbReference>
<dbReference type="Gene3D" id="3.40.50.10860">
    <property type="entry name" value="Leucine Dehydrogenase, chain A, domain 1"/>
    <property type="match status" value="1"/>
</dbReference>
<evidence type="ECO:0000256" key="5">
    <source>
        <dbReference type="PIRSR" id="PIRSR000188-2"/>
    </source>
</evidence>
<dbReference type="InterPro" id="IPR036291">
    <property type="entry name" value="NAD(P)-bd_dom_sf"/>
</dbReference>
<dbReference type="InterPro" id="IPR033524">
    <property type="entry name" value="Glu/Leu/Phe/Val_DH_AS"/>
</dbReference>
<evidence type="ECO:0000256" key="6">
    <source>
        <dbReference type="RuleBase" id="RU004417"/>
    </source>
</evidence>
<dbReference type="Pfam" id="PF02812">
    <property type="entry name" value="ELFV_dehydrog_N"/>
    <property type="match status" value="1"/>
</dbReference>
<dbReference type="InterPro" id="IPR006095">
    <property type="entry name" value="Glu/Leu/Phe/Val/Trp_DH"/>
</dbReference>
<dbReference type="Proteomes" id="UP000641588">
    <property type="component" value="Unassembled WGS sequence"/>
</dbReference>
<dbReference type="GO" id="GO:0006520">
    <property type="term" value="P:amino acid metabolic process"/>
    <property type="evidence" value="ECO:0007669"/>
    <property type="project" value="InterPro"/>
</dbReference>
<comment type="caution">
    <text evidence="8">The sequence shown here is derived from an EMBL/GenBank/DDBJ whole genome shotgun (WGS) entry which is preliminary data.</text>
</comment>
<dbReference type="SUPFAM" id="SSF53223">
    <property type="entry name" value="Aminoacid dehydrogenase-like, N-terminal domain"/>
    <property type="match status" value="1"/>
</dbReference>
<keyword evidence="5" id="KW-0547">Nucleotide-binding</keyword>
<name>A0A972GTU4_9BACL</name>
<keyword evidence="3 5" id="KW-0520">NAD</keyword>
<feature type="binding site" evidence="5">
    <location>
        <begin position="181"/>
        <end position="186"/>
    </location>
    <ligand>
        <name>NAD(+)</name>
        <dbReference type="ChEBI" id="CHEBI:57540"/>
    </ligand>
</feature>
<dbReference type="PROSITE" id="PS00074">
    <property type="entry name" value="GLFV_DEHYDROGENASE"/>
    <property type="match status" value="1"/>
</dbReference>
<proteinExistence type="inferred from homology"/>
<dbReference type="EMBL" id="WHOD01000102">
    <property type="protein sequence ID" value="NOU96769.1"/>
    <property type="molecule type" value="Genomic_DNA"/>
</dbReference>
<evidence type="ECO:0000256" key="4">
    <source>
        <dbReference type="PIRSR" id="PIRSR000188-1"/>
    </source>
</evidence>
<evidence type="ECO:0000259" key="7">
    <source>
        <dbReference type="SMART" id="SM00839"/>
    </source>
</evidence>
<dbReference type="InterPro" id="IPR046346">
    <property type="entry name" value="Aminoacid_DH-like_N_sf"/>
</dbReference>
<dbReference type="PANTHER" id="PTHR42722:SF1">
    <property type="entry name" value="VALINE DEHYDROGENASE"/>
    <property type="match status" value="1"/>
</dbReference>
<evidence type="ECO:0000256" key="2">
    <source>
        <dbReference type="ARBA" id="ARBA00023002"/>
    </source>
</evidence>
<dbReference type="InterPro" id="IPR016211">
    <property type="entry name" value="Glu/Phe/Leu/Val/Trp_DH_bac/arc"/>
</dbReference>
<evidence type="ECO:0000313" key="8">
    <source>
        <dbReference type="EMBL" id="NOU96769.1"/>
    </source>
</evidence>
<evidence type="ECO:0000256" key="1">
    <source>
        <dbReference type="ARBA" id="ARBA00006382"/>
    </source>
</evidence>
<organism evidence="8 9">
    <name type="scientific">Paenibacillus foliorum</name>
    <dbReference type="NCBI Taxonomy" id="2654974"/>
    <lineage>
        <taxon>Bacteria</taxon>
        <taxon>Bacillati</taxon>
        <taxon>Bacillota</taxon>
        <taxon>Bacilli</taxon>
        <taxon>Bacillales</taxon>
        <taxon>Paenibacillaceae</taxon>
        <taxon>Paenibacillus</taxon>
    </lineage>
</organism>
<accession>A0A972GTU4</accession>
<keyword evidence="9" id="KW-1185">Reference proteome</keyword>
<evidence type="ECO:0000313" key="9">
    <source>
        <dbReference type="Proteomes" id="UP000641588"/>
    </source>
</evidence>
<dbReference type="InterPro" id="IPR006097">
    <property type="entry name" value="Glu/Leu/Phe/Val/Trp_DH_dimer"/>
</dbReference>
<dbReference type="CDD" id="cd01075">
    <property type="entry name" value="NAD_bind_Leu_Phe_Val_DH"/>
    <property type="match status" value="1"/>
</dbReference>
<dbReference type="SMART" id="SM00839">
    <property type="entry name" value="ELFV_dehydrog"/>
    <property type="match status" value="1"/>
</dbReference>
<sequence>MFILDEMEQFQCEQLVFCQDPSSGLRAIIAIHNTKLGPALGGCRMWKYATEEQAVTDALRLAKGMTYKAAVSGLPFGGGKAVIIGNPNTDKTMAKFRSLGQFVQKLQGRYITGIDLGTTVQDMDWVNIESEYVTDITGSLGAFGEFTAEMTAYGVFLGIKASVGKVYGSELLKGKTIAVQGLGKVGYFLCRYLHEAGVQLVVSDINADRVKKVLNAFGARPAAVDDIFGEACDIFAPCALGGILNDQTIPQLKCKIVAGGANNQLAEDRHGEALHSSGILYAPDYVINAGGLITTAVDLGGFDAPYAKRRVERIYPTINSVFQLSETLSICTAAAADRMAEQVLAKA</sequence>
<protein>
    <submittedName>
        <fullName evidence="8">Amino acid dehydrogenase</fullName>
    </submittedName>
</protein>
<dbReference type="PRINTS" id="PR00082">
    <property type="entry name" value="GLFDHDRGNASE"/>
</dbReference>
<feature type="domain" description="Glutamate/phenylalanine/leucine/valine/L-tryptophan dehydrogenase C-terminal" evidence="7">
    <location>
        <begin position="144"/>
        <end position="347"/>
    </location>
</feature>
<dbReference type="Gene3D" id="3.40.50.720">
    <property type="entry name" value="NAD(P)-binding Rossmann-like Domain"/>
    <property type="match status" value="1"/>
</dbReference>
<dbReference type="GO" id="GO:0016639">
    <property type="term" value="F:oxidoreductase activity, acting on the CH-NH2 group of donors, NAD or NADP as acceptor"/>
    <property type="evidence" value="ECO:0007669"/>
    <property type="project" value="InterPro"/>
</dbReference>
<dbReference type="RefSeq" id="WP_171655013.1">
    <property type="nucleotide sequence ID" value="NZ_WHOD01000102.1"/>
</dbReference>
<dbReference type="Pfam" id="PF00208">
    <property type="entry name" value="ELFV_dehydrog"/>
    <property type="match status" value="2"/>
</dbReference>